<dbReference type="InterPro" id="IPR006008">
    <property type="entry name" value="YciB"/>
</dbReference>
<dbReference type="Proteomes" id="UP000318413">
    <property type="component" value="Unassembled WGS sequence"/>
</dbReference>
<evidence type="ECO:0000256" key="4">
    <source>
        <dbReference type="ARBA" id="ARBA00023136"/>
    </source>
</evidence>
<keyword evidence="1 5" id="KW-1003">Cell membrane</keyword>
<dbReference type="PANTHER" id="PTHR36917">
    <property type="entry name" value="INTRACELLULAR SEPTATION PROTEIN A-RELATED"/>
    <property type="match status" value="1"/>
</dbReference>
<comment type="subcellular location">
    <subcellularLocation>
        <location evidence="5">Cell inner membrane</location>
        <topology evidence="5">Multi-pass membrane protein</topology>
    </subcellularLocation>
</comment>
<evidence type="ECO:0000256" key="5">
    <source>
        <dbReference type="HAMAP-Rule" id="MF_00189"/>
    </source>
</evidence>
<keyword evidence="7" id="KW-1185">Reference proteome</keyword>
<keyword evidence="4 5" id="KW-0472">Membrane</keyword>
<reference evidence="6 7" key="1">
    <citation type="journal article" date="2019" name="Environ. Microbiol.">
        <title>Species interactions and distinct microbial communities in high Arctic permafrost affected cryosols are associated with the CH4 and CO2 gas fluxes.</title>
        <authorList>
            <person name="Altshuler I."/>
            <person name="Hamel J."/>
            <person name="Turney S."/>
            <person name="Magnuson E."/>
            <person name="Levesque R."/>
            <person name="Greer C."/>
            <person name="Whyte L.G."/>
        </authorList>
    </citation>
    <scope>NUCLEOTIDE SEQUENCE [LARGE SCALE GENOMIC DNA]</scope>
    <source>
        <strain evidence="6 7">S5.1</strain>
    </source>
</reference>
<organism evidence="6 7">
    <name type="scientific">Sphingomonas oligophenolica</name>
    <dbReference type="NCBI Taxonomy" id="301154"/>
    <lineage>
        <taxon>Bacteria</taxon>
        <taxon>Pseudomonadati</taxon>
        <taxon>Pseudomonadota</taxon>
        <taxon>Alphaproteobacteria</taxon>
        <taxon>Sphingomonadales</taxon>
        <taxon>Sphingomonadaceae</taxon>
        <taxon>Sphingomonas</taxon>
    </lineage>
</organism>
<dbReference type="HAMAP" id="MF_00189">
    <property type="entry name" value="YciB"/>
    <property type="match status" value="1"/>
</dbReference>
<dbReference type="Pfam" id="PF04279">
    <property type="entry name" value="IspA"/>
    <property type="match status" value="1"/>
</dbReference>
<feature type="transmembrane region" description="Helical" evidence="5">
    <location>
        <begin position="146"/>
        <end position="167"/>
    </location>
</feature>
<evidence type="ECO:0000256" key="1">
    <source>
        <dbReference type="ARBA" id="ARBA00022475"/>
    </source>
</evidence>
<feature type="transmembrane region" description="Helical" evidence="5">
    <location>
        <begin position="179"/>
        <end position="200"/>
    </location>
</feature>
<evidence type="ECO:0000256" key="2">
    <source>
        <dbReference type="ARBA" id="ARBA00022692"/>
    </source>
</evidence>
<accession>A0A502CHP4</accession>
<dbReference type="AlphaFoldDB" id="A0A502CHP4"/>
<sequence length="222" mass="24251">MAIDYGPLLVFFAITFVAPAEPMRALVAAFTRTLNDLTRVEALLIARVICATAGFVIATVIAMAVSKAKLGTISPMLWISGALVVVFGGLTIYFADPRFIKMKPTFVYAIFASVLVFGLITRRPLLQQLLGAAYPGLTEAGWIKLTRNWAIFFVVMAIANELVWRWTAATMSDTAAFRAWTLYKFPGCVVITLLFAFANIPMLMKHGLNLEGDAVPTIPPEA</sequence>
<name>A0A502CHP4_9SPHN</name>
<evidence type="ECO:0000313" key="6">
    <source>
        <dbReference type="EMBL" id="TPG12333.1"/>
    </source>
</evidence>
<keyword evidence="5" id="KW-0997">Cell inner membrane</keyword>
<dbReference type="OrthoDB" id="9788219at2"/>
<feature type="transmembrane region" description="Helical" evidence="5">
    <location>
        <begin position="77"/>
        <end position="94"/>
    </location>
</feature>
<keyword evidence="3 5" id="KW-1133">Transmembrane helix</keyword>
<dbReference type="PANTHER" id="PTHR36917:SF1">
    <property type="entry name" value="INNER MEMBRANE-SPANNING PROTEIN YCIB"/>
    <property type="match status" value="1"/>
</dbReference>
<evidence type="ECO:0000256" key="3">
    <source>
        <dbReference type="ARBA" id="ARBA00022989"/>
    </source>
</evidence>
<protein>
    <recommendedName>
        <fullName evidence="5">Inner membrane-spanning protein YciB</fullName>
    </recommendedName>
</protein>
<feature type="transmembrane region" description="Helical" evidence="5">
    <location>
        <begin position="44"/>
        <end position="65"/>
    </location>
</feature>
<feature type="transmembrane region" description="Helical" evidence="5">
    <location>
        <begin position="106"/>
        <end position="125"/>
    </location>
</feature>
<comment type="function">
    <text evidence="5">Plays a role in cell envelope biogenesis, maintenance of cell envelope integrity and membrane homeostasis.</text>
</comment>
<evidence type="ECO:0000313" key="7">
    <source>
        <dbReference type="Proteomes" id="UP000318413"/>
    </source>
</evidence>
<comment type="caution">
    <text evidence="6">The sequence shown here is derived from an EMBL/GenBank/DDBJ whole genome shotgun (WGS) entry which is preliminary data.</text>
</comment>
<dbReference type="GO" id="GO:0005886">
    <property type="term" value="C:plasma membrane"/>
    <property type="evidence" value="ECO:0007669"/>
    <property type="project" value="UniProtKB-SubCell"/>
</dbReference>
<gene>
    <name evidence="5" type="primary">yciB</name>
    <name evidence="6" type="ORF">EAH84_09175</name>
</gene>
<comment type="similarity">
    <text evidence="5">Belongs to the YciB family.</text>
</comment>
<keyword evidence="2 5" id="KW-0812">Transmembrane</keyword>
<proteinExistence type="inferred from homology"/>
<dbReference type="EMBL" id="RCZK01000006">
    <property type="protein sequence ID" value="TPG12333.1"/>
    <property type="molecule type" value="Genomic_DNA"/>
</dbReference>